<feature type="domain" description="Aminoglycoside phosphotransferase" evidence="8">
    <location>
        <begin position="28"/>
        <end position="234"/>
    </location>
</feature>
<dbReference type="NCBIfam" id="NF003558">
    <property type="entry name" value="PRK05231.1"/>
    <property type="match status" value="1"/>
</dbReference>
<comment type="similarity">
    <text evidence="7">Belongs to the pseudomonas-type ThrB family.</text>
</comment>
<dbReference type="CDD" id="cd05153">
    <property type="entry name" value="HomoserineK_II"/>
    <property type="match status" value="1"/>
</dbReference>
<keyword evidence="3" id="KW-0791">Threonine biosynthesis</keyword>
<proteinExistence type="inferred from homology"/>
<evidence type="ECO:0000256" key="5">
    <source>
        <dbReference type="ARBA" id="ARBA00022777"/>
    </source>
</evidence>
<dbReference type="PANTHER" id="PTHR21064:SF6">
    <property type="entry name" value="AMINOGLYCOSIDE PHOSPHOTRANSFERASE DOMAIN-CONTAINING PROTEIN"/>
    <property type="match status" value="1"/>
</dbReference>
<evidence type="ECO:0000256" key="6">
    <source>
        <dbReference type="ARBA" id="ARBA00022840"/>
    </source>
</evidence>
<dbReference type="AlphaFoldDB" id="A0A381S4I3"/>
<evidence type="ECO:0000256" key="3">
    <source>
        <dbReference type="ARBA" id="ARBA00022697"/>
    </source>
</evidence>
<evidence type="ECO:0000259" key="8">
    <source>
        <dbReference type="Pfam" id="PF01636"/>
    </source>
</evidence>
<organism evidence="9">
    <name type="scientific">marine metagenome</name>
    <dbReference type="NCBI Taxonomy" id="408172"/>
    <lineage>
        <taxon>unclassified sequences</taxon>
        <taxon>metagenomes</taxon>
        <taxon>ecological metagenomes</taxon>
    </lineage>
</organism>
<dbReference type="Gene3D" id="3.90.1200.10">
    <property type="match status" value="1"/>
</dbReference>
<dbReference type="EMBL" id="UINC01002657">
    <property type="protein sequence ID" value="SUZ98992.1"/>
    <property type="molecule type" value="Genomic_DNA"/>
</dbReference>
<evidence type="ECO:0000313" key="9">
    <source>
        <dbReference type="EMBL" id="SUZ98992.1"/>
    </source>
</evidence>
<dbReference type="GO" id="GO:0009088">
    <property type="term" value="P:threonine biosynthetic process"/>
    <property type="evidence" value="ECO:0007669"/>
    <property type="project" value="UniProtKB-KW"/>
</dbReference>
<name>A0A381S4I3_9ZZZZ</name>
<dbReference type="Pfam" id="PF01636">
    <property type="entry name" value="APH"/>
    <property type="match status" value="1"/>
</dbReference>
<dbReference type="InterPro" id="IPR050249">
    <property type="entry name" value="Pseudomonas-type_ThrB"/>
</dbReference>
<reference evidence="9" key="1">
    <citation type="submission" date="2018-05" db="EMBL/GenBank/DDBJ databases">
        <authorList>
            <person name="Lanie J.A."/>
            <person name="Ng W.-L."/>
            <person name="Kazmierczak K.M."/>
            <person name="Andrzejewski T.M."/>
            <person name="Davidsen T.M."/>
            <person name="Wayne K.J."/>
            <person name="Tettelin H."/>
            <person name="Glass J.I."/>
            <person name="Rusch D."/>
            <person name="Podicherti R."/>
            <person name="Tsui H.-C.T."/>
            <person name="Winkler M.E."/>
        </authorList>
    </citation>
    <scope>NUCLEOTIDE SEQUENCE</scope>
</reference>
<evidence type="ECO:0000256" key="4">
    <source>
        <dbReference type="ARBA" id="ARBA00022741"/>
    </source>
</evidence>
<dbReference type="InterPro" id="IPR002575">
    <property type="entry name" value="Aminoglycoside_PTrfase"/>
</dbReference>
<evidence type="ECO:0000256" key="2">
    <source>
        <dbReference type="ARBA" id="ARBA00022679"/>
    </source>
</evidence>
<dbReference type="InterPro" id="IPR005280">
    <property type="entry name" value="Homoserine_kinase_II"/>
</dbReference>
<sequence>MAVYTKLDKEKLNAILSNYNLGEIKRFSEIKEGIENTNYLIQTNKGKYILTIYEKRVDENDLPFFSELMVELSNKNFICPKPILNKNKKYISDFKSKKFMIVSYLDGKSKKNLSPSECNMVGRESAKLHEITKNFKLNRKNDLSVKSWRKIFDQVKDRCHKIHPDLPRLIEANLSDIENNWPDNLPSGIIHADLFADNIFFQNNKFSGFIDFYFSCNDFYAFEIAICFNALCFDGIKENLSFNVTKAKKFIDGYNEVRKISDQEKKYIKVLSQGAALRFLLTRVFDYMNIVDNALVKIKDPIEYLKRLEFHKNAKDFGDYFI</sequence>
<dbReference type="SUPFAM" id="SSF56112">
    <property type="entry name" value="Protein kinase-like (PK-like)"/>
    <property type="match status" value="1"/>
</dbReference>
<keyword evidence="1" id="KW-0028">Amino-acid biosynthesis</keyword>
<protein>
    <recommendedName>
        <fullName evidence="8">Aminoglycoside phosphotransferase domain-containing protein</fullName>
    </recommendedName>
</protein>
<dbReference type="NCBIfam" id="TIGR00938">
    <property type="entry name" value="thrB_alt"/>
    <property type="match status" value="1"/>
</dbReference>
<evidence type="ECO:0000256" key="7">
    <source>
        <dbReference type="ARBA" id="ARBA00038240"/>
    </source>
</evidence>
<accession>A0A381S4I3</accession>
<dbReference type="Gene3D" id="3.30.200.20">
    <property type="entry name" value="Phosphorylase Kinase, domain 1"/>
    <property type="match status" value="1"/>
</dbReference>
<gene>
    <name evidence="9" type="ORF">METZ01_LOCUS51846</name>
</gene>
<dbReference type="HAMAP" id="MF_00301">
    <property type="entry name" value="Homoser_kinase_2"/>
    <property type="match status" value="1"/>
</dbReference>
<keyword evidence="6" id="KW-0067">ATP-binding</keyword>
<keyword evidence="5" id="KW-0418">Kinase</keyword>
<dbReference type="InterPro" id="IPR011009">
    <property type="entry name" value="Kinase-like_dom_sf"/>
</dbReference>
<evidence type="ECO:0000256" key="1">
    <source>
        <dbReference type="ARBA" id="ARBA00022605"/>
    </source>
</evidence>
<keyword evidence="4" id="KW-0547">Nucleotide-binding</keyword>
<dbReference type="GO" id="GO:0005524">
    <property type="term" value="F:ATP binding"/>
    <property type="evidence" value="ECO:0007669"/>
    <property type="project" value="UniProtKB-KW"/>
</dbReference>
<keyword evidence="2" id="KW-0808">Transferase</keyword>
<dbReference type="GO" id="GO:0004413">
    <property type="term" value="F:homoserine kinase activity"/>
    <property type="evidence" value="ECO:0007669"/>
    <property type="project" value="InterPro"/>
</dbReference>
<dbReference type="PANTHER" id="PTHR21064">
    <property type="entry name" value="AMINOGLYCOSIDE PHOSPHOTRANSFERASE DOMAIN-CONTAINING PROTEIN-RELATED"/>
    <property type="match status" value="1"/>
</dbReference>